<evidence type="ECO:0008006" key="4">
    <source>
        <dbReference type="Google" id="ProtNLM"/>
    </source>
</evidence>
<feature type="transmembrane region" description="Helical" evidence="1">
    <location>
        <begin position="302"/>
        <end position="319"/>
    </location>
</feature>
<reference evidence="2 3" key="1">
    <citation type="submission" date="2020-07" db="EMBL/GenBank/DDBJ databases">
        <title>Genomic Encyclopedia of Type Strains, Phase IV (KMG-IV): sequencing the most valuable type-strain genomes for metagenomic binning, comparative biology and taxonomic classification.</title>
        <authorList>
            <person name="Goeker M."/>
        </authorList>
    </citation>
    <scope>NUCLEOTIDE SEQUENCE [LARGE SCALE GENOMIC DNA]</scope>
    <source>
        <strain evidence="2 3">DSM 29043</strain>
    </source>
</reference>
<evidence type="ECO:0000256" key="1">
    <source>
        <dbReference type="SAM" id="Phobius"/>
    </source>
</evidence>
<feature type="transmembrane region" description="Helical" evidence="1">
    <location>
        <begin position="275"/>
        <end position="296"/>
    </location>
</feature>
<keyword evidence="1" id="KW-0812">Transmembrane</keyword>
<feature type="transmembrane region" description="Helical" evidence="1">
    <location>
        <begin position="245"/>
        <end position="263"/>
    </location>
</feature>
<dbReference type="RefSeq" id="WP_179408734.1">
    <property type="nucleotide sequence ID" value="NZ_BMGF01000011.1"/>
</dbReference>
<comment type="caution">
    <text evidence="2">The sequence shown here is derived from an EMBL/GenBank/DDBJ whole genome shotgun (WGS) entry which is preliminary data.</text>
</comment>
<dbReference type="Pfam" id="PF12412">
    <property type="entry name" value="DUF3667"/>
    <property type="match status" value="1"/>
</dbReference>
<proteinExistence type="predicted"/>
<dbReference type="EMBL" id="JACBZF010000009">
    <property type="protein sequence ID" value="NYH96930.1"/>
    <property type="molecule type" value="Genomic_DNA"/>
</dbReference>
<dbReference type="AlphaFoldDB" id="A0A7Y9Y0W5"/>
<dbReference type="Proteomes" id="UP000522081">
    <property type="component" value="Unassembled WGS sequence"/>
</dbReference>
<accession>A0A7Y9Y0W5</accession>
<evidence type="ECO:0000313" key="3">
    <source>
        <dbReference type="Proteomes" id="UP000522081"/>
    </source>
</evidence>
<protein>
    <recommendedName>
        <fullName evidence="4">DUF3667 domain-containing protein</fullName>
    </recommendedName>
</protein>
<organism evidence="2 3">
    <name type="scientific">Novosphingobium marinum</name>
    <dbReference type="NCBI Taxonomy" id="1514948"/>
    <lineage>
        <taxon>Bacteria</taxon>
        <taxon>Pseudomonadati</taxon>
        <taxon>Pseudomonadota</taxon>
        <taxon>Alphaproteobacteria</taxon>
        <taxon>Sphingomonadales</taxon>
        <taxon>Sphingomonadaceae</taxon>
        <taxon>Novosphingobium</taxon>
    </lineage>
</organism>
<keyword evidence="3" id="KW-1185">Reference proteome</keyword>
<feature type="transmembrane region" description="Helical" evidence="1">
    <location>
        <begin position="118"/>
        <end position="137"/>
    </location>
</feature>
<feature type="transmembrane region" description="Helical" evidence="1">
    <location>
        <begin position="331"/>
        <end position="356"/>
    </location>
</feature>
<keyword evidence="1" id="KW-0472">Membrane</keyword>
<name>A0A7Y9Y0W5_9SPHN</name>
<gene>
    <name evidence="2" type="ORF">FHS75_003283</name>
</gene>
<keyword evidence="1" id="KW-1133">Transmembrane helix</keyword>
<sequence length="360" mass="40136">MSEIGEGFAELGQGAIAGRVFEPRHGEARSDDEVGADGHTHERACLNCGTMLAGHYCHACGQAAHVHRTARAVLHDFLHGVLHLEGKTFRTLPLLAFKPGELTRRYIHGERAGFNSPMALFLFSVFTMFAVFSFMGISTPTAPITSTVGDELASVDKRLEERKVSLTEAIEDRRAEGNDTAELEKRLAKTDEELEALRSIPGIATETSNADRISTGWKRLDKGIVKWRENPGLMLYKLQTNAYKFSWLLIPISLPFMWLIFVWRRRFGLYDHAVFITYSIAFMSLMMIVLTVVSGFGIPGGVLYAIFGIIAPFHIYRQLKGAYELSRFSAIWRTVALIAFIHTVILGLFATALFMLGLMG</sequence>
<dbReference type="InterPro" id="IPR022134">
    <property type="entry name" value="DUF3667"/>
</dbReference>
<evidence type="ECO:0000313" key="2">
    <source>
        <dbReference type="EMBL" id="NYH96930.1"/>
    </source>
</evidence>